<accession>A0A8J3MDX1</accession>
<comment type="caution">
    <text evidence="2">The sequence shown here is derived from an EMBL/GenBank/DDBJ whole genome shotgun (WGS) entry which is preliminary data.</text>
</comment>
<dbReference type="Pfam" id="PF05598">
    <property type="entry name" value="DUF772"/>
    <property type="match status" value="1"/>
</dbReference>
<dbReference type="InterPro" id="IPR008490">
    <property type="entry name" value="Transposase_InsH_N"/>
</dbReference>
<evidence type="ECO:0000313" key="2">
    <source>
        <dbReference type="EMBL" id="GHG92879.1"/>
    </source>
</evidence>
<dbReference type="Proteomes" id="UP000611500">
    <property type="component" value="Unassembled WGS sequence"/>
</dbReference>
<feature type="domain" description="Transposase InsH N-terminal" evidence="1">
    <location>
        <begin position="21"/>
        <end position="83"/>
    </location>
</feature>
<reference evidence="2" key="2">
    <citation type="submission" date="2020-09" db="EMBL/GenBank/DDBJ databases">
        <authorList>
            <person name="Sun Q."/>
            <person name="Zhou Y."/>
        </authorList>
    </citation>
    <scope>NUCLEOTIDE SEQUENCE</scope>
    <source>
        <strain evidence="2">CGMCC 1.7081</strain>
    </source>
</reference>
<dbReference type="EMBL" id="BNAP01000010">
    <property type="protein sequence ID" value="GHG92879.1"/>
    <property type="molecule type" value="Genomic_DNA"/>
</dbReference>
<name>A0A8J3MDX1_9RHOB</name>
<organism evidence="2 3">
    <name type="scientific">Pseudodonghicola xiamenensis</name>
    <dbReference type="NCBI Taxonomy" id="337702"/>
    <lineage>
        <taxon>Bacteria</taxon>
        <taxon>Pseudomonadati</taxon>
        <taxon>Pseudomonadota</taxon>
        <taxon>Alphaproteobacteria</taxon>
        <taxon>Rhodobacterales</taxon>
        <taxon>Paracoccaceae</taxon>
        <taxon>Pseudodonghicola</taxon>
    </lineage>
</organism>
<evidence type="ECO:0000259" key="1">
    <source>
        <dbReference type="Pfam" id="PF05598"/>
    </source>
</evidence>
<sequence length="99" mass="10847">MAETGMRGADETSGSLFSYVDLEERVPARHPLCRIRRVVNDALASLDGGFDRLYADFGRPSIAPERLIRASLLQILFSVRVAPEACLRHDMATDGADGL</sequence>
<reference evidence="2" key="1">
    <citation type="journal article" date="2014" name="Int. J. Syst. Evol. Microbiol.">
        <title>Complete genome sequence of Corynebacterium casei LMG S-19264T (=DSM 44701T), isolated from a smear-ripened cheese.</title>
        <authorList>
            <consortium name="US DOE Joint Genome Institute (JGI-PGF)"/>
            <person name="Walter F."/>
            <person name="Albersmeier A."/>
            <person name="Kalinowski J."/>
            <person name="Ruckert C."/>
        </authorList>
    </citation>
    <scope>NUCLEOTIDE SEQUENCE</scope>
    <source>
        <strain evidence="2">CGMCC 1.7081</strain>
    </source>
</reference>
<keyword evidence="3" id="KW-1185">Reference proteome</keyword>
<proteinExistence type="predicted"/>
<gene>
    <name evidence="2" type="ORF">GCM10010961_24990</name>
</gene>
<evidence type="ECO:0000313" key="3">
    <source>
        <dbReference type="Proteomes" id="UP000611500"/>
    </source>
</evidence>
<dbReference type="AlphaFoldDB" id="A0A8J3MDX1"/>
<protein>
    <recommendedName>
        <fullName evidence="1">Transposase InsH N-terminal domain-containing protein</fullName>
    </recommendedName>
</protein>